<evidence type="ECO:0000313" key="9">
    <source>
        <dbReference type="Proteomes" id="UP001170481"/>
    </source>
</evidence>
<dbReference type="Gene3D" id="3.40.640.10">
    <property type="entry name" value="Type I PLP-dependent aspartate aminotransferase-like (Major domain)"/>
    <property type="match status" value="1"/>
</dbReference>
<dbReference type="GO" id="GO:0005829">
    <property type="term" value="C:cytosol"/>
    <property type="evidence" value="ECO:0007669"/>
    <property type="project" value="TreeGrafter"/>
</dbReference>
<comment type="cofactor">
    <cofactor evidence="1">
        <name>pyridoxal 5'-phosphate</name>
        <dbReference type="ChEBI" id="CHEBI:597326"/>
    </cofactor>
</comment>
<keyword evidence="5 6" id="KW-0663">Pyridoxal phosphate</keyword>
<evidence type="ECO:0000256" key="2">
    <source>
        <dbReference type="ARBA" id="ARBA00008954"/>
    </source>
</evidence>
<dbReference type="Gene3D" id="3.90.1150.10">
    <property type="entry name" value="Aspartate Aminotransferase, domain 1"/>
    <property type="match status" value="1"/>
</dbReference>
<dbReference type="PANTHER" id="PTHR43094">
    <property type="entry name" value="AMINOTRANSFERASE"/>
    <property type="match status" value="1"/>
</dbReference>
<keyword evidence="4" id="KW-0808">Transferase</keyword>
<dbReference type="PANTHER" id="PTHR43094:SF1">
    <property type="entry name" value="AMINOTRANSFERASE CLASS-III"/>
    <property type="match status" value="1"/>
</dbReference>
<organism evidence="8 9">
    <name type="scientific">Cobetia amphilecti</name>
    <dbReference type="NCBI Taxonomy" id="1055104"/>
    <lineage>
        <taxon>Bacteria</taxon>
        <taxon>Pseudomonadati</taxon>
        <taxon>Pseudomonadota</taxon>
        <taxon>Gammaproteobacteria</taxon>
        <taxon>Oceanospirillales</taxon>
        <taxon>Halomonadaceae</taxon>
        <taxon>Cobetia</taxon>
    </lineage>
</organism>
<evidence type="ECO:0000256" key="3">
    <source>
        <dbReference type="ARBA" id="ARBA00022576"/>
    </source>
</evidence>
<reference evidence="8" key="1">
    <citation type="submission" date="2023-07" db="EMBL/GenBank/DDBJ databases">
        <title>Genome content predicts the carbon catabolic preferences of heterotrophic bacteria.</title>
        <authorList>
            <person name="Gralka M."/>
        </authorList>
    </citation>
    <scope>NUCLEOTIDE SEQUENCE</scope>
    <source>
        <strain evidence="8">C2R13</strain>
    </source>
</reference>
<evidence type="ECO:0000256" key="4">
    <source>
        <dbReference type="ARBA" id="ARBA00022679"/>
    </source>
</evidence>
<keyword evidence="3 8" id="KW-0032">Aminotransferase</keyword>
<comment type="similarity">
    <text evidence="2 6">Belongs to the class-III pyridoxal-phosphate-dependent aminotransferase family.</text>
</comment>
<protein>
    <submittedName>
        <fullName evidence="8">Aspartate aminotransferase family protein</fullName>
    </submittedName>
</protein>
<dbReference type="RefSeq" id="WP_303594292.1">
    <property type="nucleotide sequence ID" value="NZ_JAUORK010000014.1"/>
</dbReference>
<gene>
    <name evidence="8" type="ORF">Q4535_11400</name>
</gene>
<dbReference type="InterPro" id="IPR015424">
    <property type="entry name" value="PyrdxlP-dep_Trfase"/>
</dbReference>
<evidence type="ECO:0000256" key="6">
    <source>
        <dbReference type="RuleBase" id="RU003560"/>
    </source>
</evidence>
<dbReference type="InterPro" id="IPR005814">
    <property type="entry name" value="Aminotrans_3"/>
</dbReference>
<evidence type="ECO:0000313" key="8">
    <source>
        <dbReference type="EMBL" id="MDO6672722.1"/>
    </source>
</evidence>
<dbReference type="NCBIfam" id="NF005682">
    <property type="entry name" value="PRK07480.1"/>
    <property type="match status" value="1"/>
</dbReference>
<name>A0AAP4TYI6_9GAMM</name>
<comment type="caution">
    <text evidence="8">The sequence shown here is derived from an EMBL/GenBank/DDBJ whole genome shotgun (WGS) entry which is preliminary data.</text>
</comment>
<dbReference type="EMBL" id="JAUORK010000014">
    <property type="protein sequence ID" value="MDO6672722.1"/>
    <property type="molecule type" value="Genomic_DNA"/>
</dbReference>
<evidence type="ECO:0000256" key="7">
    <source>
        <dbReference type="SAM" id="MobiDB-lite"/>
    </source>
</evidence>
<dbReference type="PIRSF" id="PIRSF000521">
    <property type="entry name" value="Transaminase_4ab_Lys_Orn"/>
    <property type="match status" value="1"/>
</dbReference>
<dbReference type="GO" id="GO:0008483">
    <property type="term" value="F:transaminase activity"/>
    <property type="evidence" value="ECO:0007669"/>
    <property type="project" value="UniProtKB-KW"/>
</dbReference>
<proteinExistence type="inferred from homology"/>
<dbReference type="InterPro" id="IPR015421">
    <property type="entry name" value="PyrdxlP-dep_Trfase_major"/>
</dbReference>
<dbReference type="PROSITE" id="PS00600">
    <property type="entry name" value="AA_TRANSFER_CLASS_3"/>
    <property type="match status" value="1"/>
</dbReference>
<dbReference type="CDD" id="cd00610">
    <property type="entry name" value="OAT_like"/>
    <property type="match status" value="1"/>
</dbReference>
<sequence>MAMNDAGERLKALDARHHLHPFTDFKQLGEQGSRIITGASGVYIHDADGQRILDGMAGLWCVNLGYDQPELVAAASQQMTQLPYYNTFFKTAHPPAIELAAELCRLAPEHINHVFFTGSGSEANDSMLRMVRRFWALKGKPEKQWIIARENGYHGSTVAGMSLGGMAPMHAQGGPCVPGITHIRQPYWFAEGRGKGSESPASDTHSRDDFGRLCAEALDARIQELGPDNVAAFLAEPVQGAGGAIMPPDSYWPAIKAVLAKYDILLVVDEVICGFGRLGEWFGSQHYDLKPDLMPIAKGLSSGYLPIGGVLVGDRVADTLIEEGGEFFHGFTYSGHPVCAAVALKTLEIMQREDIVTRVRDDLGPYLASRWATLADHPLVGEARSLGLMGALELVADKASGERFAASLAVGNLCRDICFETGLVMRSVGDTMIISPPLVITHEQIDALVSLARVALDETARQLASHAATCSSAALKATSPSSSLPSSLSSTPSSEPSSSLTSES</sequence>
<dbReference type="FunFam" id="3.40.640.10:FF:000014">
    <property type="entry name" value="Adenosylmethionine-8-amino-7-oxononanoate aminotransferase, probable"/>
    <property type="match status" value="1"/>
</dbReference>
<dbReference type="InterPro" id="IPR015422">
    <property type="entry name" value="PyrdxlP-dep_Trfase_small"/>
</dbReference>
<evidence type="ECO:0000256" key="5">
    <source>
        <dbReference type="ARBA" id="ARBA00022898"/>
    </source>
</evidence>
<dbReference type="InterPro" id="IPR049704">
    <property type="entry name" value="Aminotrans_3_PPA_site"/>
</dbReference>
<evidence type="ECO:0000256" key="1">
    <source>
        <dbReference type="ARBA" id="ARBA00001933"/>
    </source>
</evidence>
<dbReference type="AlphaFoldDB" id="A0AAP4TYI6"/>
<accession>A0AAP4TYI6</accession>
<feature type="region of interest" description="Disordered" evidence="7">
    <location>
        <begin position="473"/>
        <end position="504"/>
    </location>
</feature>
<dbReference type="GO" id="GO:0030170">
    <property type="term" value="F:pyridoxal phosphate binding"/>
    <property type="evidence" value="ECO:0007669"/>
    <property type="project" value="InterPro"/>
</dbReference>
<dbReference type="Pfam" id="PF00202">
    <property type="entry name" value="Aminotran_3"/>
    <property type="match status" value="1"/>
</dbReference>
<dbReference type="Proteomes" id="UP001170481">
    <property type="component" value="Unassembled WGS sequence"/>
</dbReference>
<dbReference type="SUPFAM" id="SSF53383">
    <property type="entry name" value="PLP-dependent transferases"/>
    <property type="match status" value="1"/>
</dbReference>